<dbReference type="Gene3D" id="3.10.10.10">
    <property type="entry name" value="HIV Type 1 Reverse Transcriptase, subunit A, domain 1"/>
    <property type="match status" value="1"/>
</dbReference>
<accession>A0A151RN37</accession>
<dbReference type="Proteomes" id="UP000075243">
    <property type="component" value="Unassembled WGS sequence"/>
</dbReference>
<sequence length="441" mass="53267">MNASELERRAPRLVINYKPLNKVLKWIRYPLPNKSGLIKRLNNATIFSKFDMKSGYYQISVKEEDRYKTTFVVPFGHYEKNPTPWNDEMSQVVVEIKKIVKKLPCLGIPFYEFILIDTDSIELTHTRDDQGKIQFSKIKILRIITPDEWNQLLYKTNNFSRTFEPQQYSYYDYMDAWTNFLYLQPKTHSWFIWFRRGISLKFPKWFLEWFVKFGPIREIFPDEVSEIFNYFKQKTRFLTRYKFISFIASQNITWIMSWDYIYRQPYPTKIDVCPNDCVLYRKDLANAEIFPKCFFLRWKDNSDGIEGRRKIAAKIFLWFSLIPRLQKLFLSSKTTFFMTWHKEGQTKDGLIRHLDDSFAWKDFDCWYPNFSYDPRNVLLGLASDGFNPFRTMSITHSTWKIYKIKNTPLEFLLLHTTFRANFSQKFVRNVVPTNFFAKFYL</sequence>
<evidence type="ECO:0000313" key="3">
    <source>
        <dbReference type="Proteomes" id="UP000075243"/>
    </source>
</evidence>
<dbReference type="PANTHER" id="PTHR48434:SF1">
    <property type="entry name" value="(RAPE) HYPOTHETICAL PROTEIN"/>
    <property type="match status" value="1"/>
</dbReference>
<name>A0A151RN37_CAJCA</name>
<dbReference type="Gramene" id="C.cajan_32411.t">
    <property type="protein sequence ID" value="C.cajan_32411.t"/>
    <property type="gene ID" value="C.cajan_32411"/>
</dbReference>
<evidence type="ECO:0000313" key="2">
    <source>
        <dbReference type="EMBL" id="KYP43964.1"/>
    </source>
</evidence>
<dbReference type="AlphaFoldDB" id="A0A151RN37"/>
<dbReference type="InterPro" id="IPR004242">
    <property type="entry name" value="Transposase_21"/>
</dbReference>
<dbReference type="Pfam" id="PF00078">
    <property type="entry name" value="RVT_1"/>
    <property type="match status" value="1"/>
</dbReference>
<dbReference type="InterPro" id="IPR043128">
    <property type="entry name" value="Rev_trsase/Diguanyl_cyclase"/>
</dbReference>
<proteinExistence type="predicted"/>
<dbReference type="CDD" id="cd01647">
    <property type="entry name" value="RT_LTR"/>
    <property type="match status" value="1"/>
</dbReference>
<dbReference type="Gene3D" id="3.30.70.270">
    <property type="match status" value="1"/>
</dbReference>
<dbReference type="Pfam" id="PF02992">
    <property type="entry name" value="Transposase_21"/>
    <property type="match status" value="1"/>
</dbReference>
<dbReference type="EMBL" id="KQ483645">
    <property type="protein sequence ID" value="KYP43964.1"/>
    <property type="molecule type" value="Genomic_DNA"/>
</dbReference>
<feature type="domain" description="Reverse transcriptase" evidence="1">
    <location>
        <begin position="12"/>
        <end position="76"/>
    </location>
</feature>
<dbReference type="InterPro" id="IPR043502">
    <property type="entry name" value="DNA/RNA_pol_sf"/>
</dbReference>
<reference evidence="2" key="1">
    <citation type="journal article" date="2012" name="Nat. Biotechnol.">
        <title>Draft genome sequence of pigeonpea (Cajanus cajan), an orphan legume crop of resource-poor farmers.</title>
        <authorList>
            <person name="Varshney R.K."/>
            <person name="Chen W."/>
            <person name="Li Y."/>
            <person name="Bharti A.K."/>
            <person name="Saxena R.K."/>
            <person name="Schlueter J.A."/>
            <person name="Donoghue M.T."/>
            <person name="Azam S."/>
            <person name="Fan G."/>
            <person name="Whaley A.M."/>
            <person name="Farmer A.D."/>
            <person name="Sheridan J."/>
            <person name="Iwata A."/>
            <person name="Tuteja R."/>
            <person name="Penmetsa R.V."/>
            <person name="Wu W."/>
            <person name="Upadhyaya H.D."/>
            <person name="Yang S.P."/>
            <person name="Shah T."/>
            <person name="Saxena K.B."/>
            <person name="Michael T."/>
            <person name="McCombie W.R."/>
            <person name="Yang B."/>
            <person name="Zhang G."/>
            <person name="Yang H."/>
            <person name="Wang J."/>
            <person name="Spillane C."/>
            <person name="Cook D.R."/>
            <person name="May G.D."/>
            <person name="Xu X."/>
            <person name="Jackson S.A."/>
        </authorList>
    </citation>
    <scope>NUCLEOTIDE SEQUENCE [LARGE SCALE GENOMIC DNA]</scope>
</reference>
<dbReference type="SUPFAM" id="SSF56672">
    <property type="entry name" value="DNA/RNA polymerases"/>
    <property type="match status" value="1"/>
</dbReference>
<keyword evidence="3" id="KW-1185">Reference proteome</keyword>
<protein>
    <submittedName>
        <fullName evidence="2">Polyprotein</fullName>
    </submittedName>
</protein>
<dbReference type="PANTHER" id="PTHR48434">
    <property type="entry name" value="(RAPE) HYPOTHETICAL PROTEIN"/>
    <property type="match status" value="1"/>
</dbReference>
<dbReference type="InterPro" id="IPR000477">
    <property type="entry name" value="RT_dom"/>
</dbReference>
<gene>
    <name evidence="2" type="ORF">KK1_034549</name>
</gene>
<organism evidence="2 3">
    <name type="scientific">Cajanus cajan</name>
    <name type="common">Pigeon pea</name>
    <name type="synonym">Cajanus indicus</name>
    <dbReference type="NCBI Taxonomy" id="3821"/>
    <lineage>
        <taxon>Eukaryota</taxon>
        <taxon>Viridiplantae</taxon>
        <taxon>Streptophyta</taxon>
        <taxon>Embryophyta</taxon>
        <taxon>Tracheophyta</taxon>
        <taxon>Spermatophyta</taxon>
        <taxon>Magnoliopsida</taxon>
        <taxon>eudicotyledons</taxon>
        <taxon>Gunneridae</taxon>
        <taxon>Pentapetalae</taxon>
        <taxon>rosids</taxon>
        <taxon>fabids</taxon>
        <taxon>Fabales</taxon>
        <taxon>Fabaceae</taxon>
        <taxon>Papilionoideae</taxon>
        <taxon>50 kb inversion clade</taxon>
        <taxon>NPAAA clade</taxon>
        <taxon>indigoferoid/millettioid clade</taxon>
        <taxon>Phaseoleae</taxon>
        <taxon>Cajanus</taxon>
    </lineage>
</organism>
<evidence type="ECO:0000259" key="1">
    <source>
        <dbReference type="Pfam" id="PF00078"/>
    </source>
</evidence>